<comment type="caution">
    <text evidence="14">The sequence shown here is derived from an EMBL/GenBank/DDBJ whole genome shotgun (WGS) entry which is preliminary data.</text>
</comment>
<evidence type="ECO:0000259" key="12">
    <source>
        <dbReference type="PROSITE" id="PS51898"/>
    </source>
</evidence>
<dbReference type="PROSITE" id="PS51898">
    <property type="entry name" value="TYR_RECOMBINASE"/>
    <property type="match status" value="1"/>
</dbReference>
<dbReference type="PANTHER" id="PTHR30349:SF77">
    <property type="entry name" value="TYROSINE RECOMBINASE XERC"/>
    <property type="match status" value="1"/>
</dbReference>
<evidence type="ECO:0000256" key="8">
    <source>
        <dbReference type="ARBA" id="ARBA00023125"/>
    </source>
</evidence>
<dbReference type="GO" id="GO:0007059">
    <property type="term" value="P:chromosome segregation"/>
    <property type="evidence" value="ECO:0007669"/>
    <property type="project" value="UniProtKB-KW"/>
</dbReference>
<dbReference type="Pfam" id="PF02899">
    <property type="entry name" value="Phage_int_SAM_1"/>
    <property type="match status" value="1"/>
</dbReference>
<keyword evidence="4" id="KW-0963">Cytoplasm</keyword>
<dbReference type="InterPro" id="IPR010998">
    <property type="entry name" value="Integrase_recombinase_N"/>
</dbReference>
<evidence type="ECO:0000256" key="5">
    <source>
        <dbReference type="ARBA" id="ARBA00022618"/>
    </source>
</evidence>
<keyword evidence="5" id="KW-0132">Cell division</keyword>
<dbReference type="SUPFAM" id="SSF56349">
    <property type="entry name" value="DNA breaking-rejoining enzymes"/>
    <property type="match status" value="1"/>
</dbReference>
<dbReference type="Proteomes" id="UP000297597">
    <property type="component" value="Unassembled WGS sequence"/>
</dbReference>
<evidence type="ECO:0000256" key="3">
    <source>
        <dbReference type="ARBA" id="ARBA00008857"/>
    </source>
</evidence>
<name>A0A4Y7RWL6_9FIRM</name>
<dbReference type="GO" id="GO:0005737">
    <property type="term" value="C:cytoplasm"/>
    <property type="evidence" value="ECO:0007669"/>
    <property type="project" value="UniProtKB-SubCell"/>
</dbReference>
<dbReference type="InterPro" id="IPR011010">
    <property type="entry name" value="DNA_brk_join_enz"/>
</dbReference>
<keyword evidence="10" id="KW-0131">Cell cycle</keyword>
<dbReference type="PANTHER" id="PTHR30349">
    <property type="entry name" value="PHAGE INTEGRASE-RELATED"/>
    <property type="match status" value="1"/>
</dbReference>
<keyword evidence="6" id="KW-0159">Chromosome partition</keyword>
<organism evidence="14 15">
    <name type="scientific">Pelotomaculum propionicicum</name>
    <dbReference type="NCBI Taxonomy" id="258475"/>
    <lineage>
        <taxon>Bacteria</taxon>
        <taxon>Bacillati</taxon>
        <taxon>Bacillota</taxon>
        <taxon>Clostridia</taxon>
        <taxon>Eubacteriales</taxon>
        <taxon>Desulfotomaculaceae</taxon>
        <taxon>Pelotomaculum</taxon>
    </lineage>
</organism>
<sequence>MFLVAKRLEGLSSLTLAGYEIELRIFGQYVQKRVGEITTSDIREYLGQFENLKLSSLSRKLSVLKSFFGWMADEEIIAKDPTRKIKPPKKERLLPKALNIEELEMMREMCRTTRERAMIEVFYATGCRLSEVQQLNQTDID</sequence>
<keyword evidence="9" id="KW-0233">DNA recombination</keyword>
<evidence type="ECO:0000256" key="7">
    <source>
        <dbReference type="ARBA" id="ARBA00022908"/>
    </source>
</evidence>
<dbReference type="GO" id="GO:0003677">
    <property type="term" value="F:DNA binding"/>
    <property type="evidence" value="ECO:0007669"/>
    <property type="project" value="UniProtKB-UniRule"/>
</dbReference>
<evidence type="ECO:0000256" key="9">
    <source>
        <dbReference type="ARBA" id="ARBA00023172"/>
    </source>
</evidence>
<feature type="domain" description="Tyr recombinase" evidence="12">
    <location>
        <begin position="93"/>
        <end position="141"/>
    </location>
</feature>
<dbReference type="AlphaFoldDB" id="A0A4Y7RWL6"/>
<evidence type="ECO:0000259" key="13">
    <source>
        <dbReference type="PROSITE" id="PS51900"/>
    </source>
</evidence>
<feature type="domain" description="Core-binding (CB)" evidence="13">
    <location>
        <begin position="1"/>
        <end position="72"/>
    </location>
</feature>
<protein>
    <submittedName>
        <fullName evidence="14">Tyrosine recombinase XerC</fullName>
    </submittedName>
</protein>
<accession>A0A4Y7RWL6</accession>
<dbReference type="PROSITE" id="PS51900">
    <property type="entry name" value="CB"/>
    <property type="match status" value="1"/>
</dbReference>
<evidence type="ECO:0000313" key="14">
    <source>
        <dbReference type="EMBL" id="TEB13385.1"/>
    </source>
</evidence>
<dbReference type="GO" id="GO:0051301">
    <property type="term" value="P:cell division"/>
    <property type="evidence" value="ECO:0007669"/>
    <property type="project" value="UniProtKB-KW"/>
</dbReference>
<dbReference type="EMBL" id="QFFZ01000002">
    <property type="protein sequence ID" value="TEB13385.1"/>
    <property type="molecule type" value="Genomic_DNA"/>
</dbReference>
<dbReference type="GO" id="GO:0015074">
    <property type="term" value="P:DNA integration"/>
    <property type="evidence" value="ECO:0007669"/>
    <property type="project" value="UniProtKB-KW"/>
</dbReference>
<dbReference type="InterPro" id="IPR002104">
    <property type="entry name" value="Integrase_catalytic"/>
</dbReference>
<dbReference type="GO" id="GO:0006310">
    <property type="term" value="P:DNA recombination"/>
    <property type="evidence" value="ECO:0007669"/>
    <property type="project" value="UniProtKB-KW"/>
</dbReference>
<dbReference type="Gene3D" id="1.10.150.130">
    <property type="match status" value="1"/>
</dbReference>
<evidence type="ECO:0000256" key="6">
    <source>
        <dbReference type="ARBA" id="ARBA00022829"/>
    </source>
</evidence>
<dbReference type="InterPro" id="IPR050090">
    <property type="entry name" value="Tyrosine_recombinase_XerCD"/>
</dbReference>
<comment type="subcellular location">
    <subcellularLocation>
        <location evidence="2">Cytoplasm</location>
    </subcellularLocation>
</comment>
<evidence type="ECO:0000256" key="11">
    <source>
        <dbReference type="PROSITE-ProRule" id="PRU01248"/>
    </source>
</evidence>
<keyword evidence="7" id="KW-0229">DNA integration</keyword>
<dbReference type="InterPro" id="IPR044068">
    <property type="entry name" value="CB"/>
</dbReference>
<reference evidence="14 15" key="1">
    <citation type="journal article" date="2018" name="Environ. Microbiol.">
        <title>Novel energy conservation strategies and behaviour of Pelotomaculum schinkii driving syntrophic propionate catabolism.</title>
        <authorList>
            <person name="Hidalgo-Ahumada C.A.P."/>
            <person name="Nobu M.K."/>
            <person name="Narihiro T."/>
            <person name="Tamaki H."/>
            <person name="Liu W.T."/>
            <person name="Kamagata Y."/>
            <person name="Stams A.J.M."/>
            <person name="Imachi H."/>
            <person name="Sousa D.Z."/>
        </authorList>
    </citation>
    <scope>NUCLEOTIDE SEQUENCE [LARGE SCALE GENOMIC DNA]</scope>
    <source>
        <strain evidence="14 15">MGP</strain>
    </source>
</reference>
<keyword evidence="15" id="KW-1185">Reference proteome</keyword>
<evidence type="ECO:0000256" key="1">
    <source>
        <dbReference type="ARBA" id="ARBA00003283"/>
    </source>
</evidence>
<dbReference type="Gene3D" id="1.10.443.10">
    <property type="entry name" value="Intergrase catalytic core"/>
    <property type="match status" value="1"/>
</dbReference>
<dbReference type="InterPro" id="IPR004107">
    <property type="entry name" value="Integrase_SAM-like_N"/>
</dbReference>
<evidence type="ECO:0000256" key="2">
    <source>
        <dbReference type="ARBA" id="ARBA00004496"/>
    </source>
</evidence>
<comment type="similarity">
    <text evidence="3">Belongs to the 'phage' integrase family.</text>
</comment>
<evidence type="ECO:0000256" key="4">
    <source>
        <dbReference type="ARBA" id="ARBA00022490"/>
    </source>
</evidence>
<evidence type="ECO:0000313" key="15">
    <source>
        <dbReference type="Proteomes" id="UP000297597"/>
    </source>
</evidence>
<dbReference type="InterPro" id="IPR013762">
    <property type="entry name" value="Integrase-like_cat_sf"/>
</dbReference>
<gene>
    <name evidence="14" type="primary">xerC_2</name>
    <name evidence="14" type="ORF">Pmgp_00279</name>
</gene>
<proteinExistence type="inferred from homology"/>
<keyword evidence="8 11" id="KW-0238">DNA-binding</keyword>
<evidence type="ECO:0000256" key="10">
    <source>
        <dbReference type="ARBA" id="ARBA00023306"/>
    </source>
</evidence>
<comment type="function">
    <text evidence="1">Site-specific tyrosine recombinase, which acts by catalyzing the cutting and rejoining of the recombining DNA molecules.</text>
</comment>